<organism evidence="1">
    <name type="scientific">Cacopsylla melanoneura</name>
    <dbReference type="NCBI Taxonomy" id="428564"/>
    <lineage>
        <taxon>Eukaryota</taxon>
        <taxon>Metazoa</taxon>
        <taxon>Ecdysozoa</taxon>
        <taxon>Arthropoda</taxon>
        <taxon>Hexapoda</taxon>
        <taxon>Insecta</taxon>
        <taxon>Pterygota</taxon>
        <taxon>Neoptera</taxon>
        <taxon>Paraneoptera</taxon>
        <taxon>Hemiptera</taxon>
        <taxon>Sternorrhyncha</taxon>
        <taxon>Psylloidea</taxon>
        <taxon>Psyllidae</taxon>
        <taxon>Psyllinae</taxon>
        <taxon>Cacopsylla</taxon>
    </lineage>
</organism>
<evidence type="ECO:0000313" key="1">
    <source>
        <dbReference type="EMBL" id="CAG6651494.1"/>
    </source>
</evidence>
<dbReference type="AlphaFoldDB" id="A0A8D8RMF8"/>
<reference evidence="1" key="1">
    <citation type="submission" date="2021-05" db="EMBL/GenBank/DDBJ databases">
        <authorList>
            <person name="Alioto T."/>
            <person name="Alioto T."/>
            <person name="Gomez Garrido J."/>
        </authorList>
    </citation>
    <scope>NUCLEOTIDE SEQUENCE</scope>
</reference>
<dbReference type="EMBL" id="HBUF01167863">
    <property type="protein sequence ID" value="CAG6651494.1"/>
    <property type="molecule type" value="Transcribed_RNA"/>
</dbReference>
<sequence>MLRCYIFSVLFYGAESWTLKEDLCKKLEAFEMWLYRRILKIPWTARVTNEEVLRRMNKDREVMITIKVRKLQYFGHIMRNESRYTLLQAILQGKIFGKRGPGRRRTSWLKNLRTWYNKTTPQLFRIAADKIKIAMMIAHIRHGLAP</sequence>
<name>A0A8D8RMF8_9HEMI</name>
<dbReference type="PANTHER" id="PTHR47027:SF8">
    <property type="entry name" value="RIBONUCLEASE H"/>
    <property type="match status" value="1"/>
</dbReference>
<dbReference type="PANTHER" id="PTHR47027">
    <property type="entry name" value="REVERSE TRANSCRIPTASE DOMAIN-CONTAINING PROTEIN"/>
    <property type="match status" value="1"/>
</dbReference>
<accession>A0A8D8RMF8</accession>
<proteinExistence type="predicted"/>
<protein>
    <submittedName>
        <fullName evidence="1">Uncharacterized protein</fullName>
    </submittedName>
</protein>